<protein>
    <submittedName>
        <fullName evidence="6">Putative DNA-binding protein</fullName>
    </submittedName>
</protein>
<dbReference type="AlphaFoldDB" id="A0A484TCX6"/>
<dbReference type="EMBL" id="CAADIB010000005">
    <property type="protein sequence ID" value="VFR25664.1"/>
    <property type="molecule type" value="Genomic_DNA"/>
</dbReference>
<dbReference type="GO" id="GO:0003677">
    <property type="term" value="F:DNA binding"/>
    <property type="evidence" value="ECO:0007669"/>
    <property type="project" value="UniProtKB-KW"/>
</dbReference>
<keyword evidence="6" id="KW-0238">DNA-binding</keyword>
<dbReference type="EMBL" id="CAADHY010000015">
    <property type="protein sequence ID" value="VFR22396.1"/>
    <property type="molecule type" value="Genomic_DNA"/>
</dbReference>
<dbReference type="EMBL" id="CAADHZ010000005">
    <property type="protein sequence ID" value="VFR20300.1"/>
    <property type="molecule type" value="Genomic_DNA"/>
</dbReference>
<dbReference type="EMBL" id="CAADIK010000029">
    <property type="protein sequence ID" value="VFR72566.1"/>
    <property type="molecule type" value="Genomic_DNA"/>
</dbReference>
<dbReference type="EMBL" id="CAADID010000014">
    <property type="protein sequence ID" value="VFR65047.1"/>
    <property type="molecule type" value="Genomic_DNA"/>
</dbReference>
<gene>
    <name evidence="2" type="ORF">AMP9_4279</name>
    <name evidence="1" type="ORF">ANDO1_4146</name>
    <name evidence="3" type="ORF">ANDO2_4052</name>
    <name evidence="4" type="ORF">ANT2_4093</name>
    <name evidence="5" type="ORF">ANT3_4096</name>
    <name evidence="6" type="ORF">BRI9_4229</name>
    <name evidence="7" type="ORF">IVO3_4227</name>
    <name evidence="8" type="ORF">RAN7_4159</name>
</gene>
<reference evidence="6" key="1">
    <citation type="submission" date="2019-03" db="EMBL/GenBank/DDBJ databases">
        <authorList>
            <person name="Danneels B."/>
        </authorList>
    </citation>
    <scope>NUCLEOTIDE SEQUENCE</scope>
</reference>
<evidence type="ECO:0000313" key="1">
    <source>
        <dbReference type="EMBL" id="VFR20300.1"/>
    </source>
</evidence>
<evidence type="ECO:0000313" key="4">
    <source>
        <dbReference type="EMBL" id="VFR51945.1"/>
    </source>
</evidence>
<evidence type="ECO:0000313" key="7">
    <source>
        <dbReference type="EMBL" id="VFR96026.1"/>
    </source>
</evidence>
<evidence type="ECO:0000313" key="5">
    <source>
        <dbReference type="EMBL" id="VFR65047.1"/>
    </source>
</evidence>
<evidence type="ECO:0000313" key="6">
    <source>
        <dbReference type="EMBL" id="VFR72566.1"/>
    </source>
</evidence>
<dbReference type="EMBL" id="CAADIZ010000012">
    <property type="protein sequence ID" value="VFS22483.1"/>
    <property type="molecule type" value="Genomic_DNA"/>
</dbReference>
<evidence type="ECO:0000313" key="2">
    <source>
        <dbReference type="EMBL" id="VFR22396.1"/>
    </source>
</evidence>
<proteinExistence type="predicted"/>
<sequence length="178" mass="19314">MKFMEYTFTLKYQLMEQPATSQDELVERLGEAGCDDALVGIGLPGRIALEFVREADSAEHALLSAVADVRKAIPTAVLIEAAPDLVGLTDVADVVGVSRQNMRKLMLAHTATFPVPVHEGSASLWHLAEVMAWLEARGTYRIEAPLLEVASTAMQINLAKAALRVRPGLKKVLRPLVA</sequence>
<dbReference type="EMBL" id="CAADIG010000036">
    <property type="protein sequence ID" value="VFR51945.1"/>
    <property type="molecule type" value="Genomic_DNA"/>
</dbReference>
<dbReference type="EMBL" id="CAADIP010000049">
    <property type="protein sequence ID" value="VFR96026.1"/>
    <property type="molecule type" value="Genomic_DNA"/>
</dbReference>
<evidence type="ECO:0000313" key="3">
    <source>
        <dbReference type="EMBL" id="VFR25664.1"/>
    </source>
</evidence>
<accession>A0A484TCX6</accession>
<name>A0A484TCX6_9ZZZZ</name>
<organism evidence="6">
    <name type="scientific">plant metagenome</name>
    <dbReference type="NCBI Taxonomy" id="1297885"/>
    <lineage>
        <taxon>unclassified sequences</taxon>
        <taxon>metagenomes</taxon>
        <taxon>organismal metagenomes</taxon>
    </lineage>
</organism>
<evidence type="ECO:0000313" key="8">
    <source>
        <dbReference type="EMBL" id="VFS22483.1"/>
    </source>
</evidence>